<dbReference type="PANTHER" id="PTHR42798:SF6">
    <property type="entry name" value="CELL DIVISION ATP-BINDING PROTEIN FTSE"/>
    <property type="match status" value="1"/>
</dbReference>
<keyword evidence="5" id="KW-0547">Nucleotide-binding</keyword>
<feature type="transmembrane region" description="Helical" evidence="10">
    <location>
        <begin position="262"/>
        <end position="281"/>
    </location>
</feature>
<dbReference type="PANTHER" id="PTHR42798">
    <property type="entry name" value="LIPOPROTEIN-RELEASING SYSTEM ATP-BINDING PROTEIN LOLD"/>
    <property type="match status" value="1"/>
</dbReference>
<dbReference type="EMBL" id="BMDD01000001">
    <property type="protein sequence ID" value="GGH67804.1"/>
    <property type="molecule type" value="Genomic_DNA"/>
</dbReference>
<evidence type="ECO:0000256" key="7">
    <source>
        <dbReference type="ARBA" id="ARBA00022989"/>
    </source>
</evidence>
<evidence type="ECO:0000256" key="1">
    <source>
        <dbReference type="ARBA" id="ARBA00004429"/>
    </source>
</evidence>
<dbReference type="SUPFAM" id="SSF52540">
    <property type="entry name" value="P-loop containing nucleoside triphosphate hydrolases"/>
    <property type="match status" value="1"/>
</dbReference>
<evidence type="ECO:0000256" key="6">
    <source>
        <dbReference type="ARBA" id="ARBA00022840"/>
    </source>
</evidence>
<accession>A0ABQ1ZL58</accession>
<dbReference type="Gene3D" id="3.40.50.300">
    <property type="entry name" value="P-loop containing nucleotide triphosphate hydrolases"/>
    <property type="match status" value="1"/>
</dbReference>
<keyword evidence="8 10" id="KW-0472">Membrane</keyword>
<reference evidence="13" key="1">
    <citation type="journal article" date="2019" name="Int. J. Syst. Evol. Microbiol.">
        <title>The Global Catalogue of Microorganisms (GCM) 10K type strain sequencing project: providing services to taxonomists for standard genome sequencing and annotation.</title>
        <authorList>
            <consortium name="The Broad Institute Genomics Platform"/>
            <consortium name="The Broad Institute Genome Sequencing Center for Infectious Disease"/>
            <person name="Wu L."/>
            <person name="Ma J."/>
        </authorList>
    </citation>
    <scope>NUCLEOTIDE SEQUENCE [LARGE SCALE GENOMIC DNA]</scope>
    <source>
        <strain evidence="13">CCM 8702</strain>
    </source>
</reference>
<keyword evidence="4 10" id="KW-0812">Transmembrane</keyword>
<comment type="subcellular location">
    <subcellularLocation>
        <location evidence="1">Cell inner membrane</location>
        <topology evidence="1">Multi-pass membrane protein</topology>
    </subcellularLocation>
</comment>
<protein>
    <submittedName>
        <fullName evidence="12">Sulfate ABC transporter ATP-binding protein</fullName>
    </submittedName>
</protein>
<comment type="caution">
    <text evidence="12">The sequence shown here is derived from an EMBL/GenBank/DDBJ whole genome shotgun (WGS) entry which is preliminary data.</text>
</comment>
<keyword evidence="13" id="KW-1185">Reference proteome</keyword>
<dbReference type="CDD" id="cd03255">
    <property type="entry name" value="ABC_MJ0796_LolCDE_FtsE"/>
    <property type="match status" value="1"/>
</dbReference>
<dbReference type="InterPro" id="IPR017911">
    <property type="entry name" value="MacB-like_ATP-bd"/>
</dbReference>
<organism evidence="12 13">
    <name type="scientific">Saccharibacillus endophyticus</name>
    <dbReference type="NCBI Taxonomy" id="2060666"/>
    <lineage>
        <taxon>Bacteria</taxon>
        <taxon>Bacillati</taxon>
        <taxon>Bacillota</taxon>
        <taxon>Bacilli</taxon>
        <taxon>Bacillales</taxon>
        <taxon>Paenibacillaceae</taxon>
        <taxon>Saccharibacillus</taxon>
    </lineage>
</organism>
<dbReference type="PROSITE" id="PS00211">
    <property type="entry name" value="ABC_TRANSPORTER_1"/>
    <property type="match status" value="1"/>
</dbReference>
<evidence type="ECO:0000256" key="10">
    <source>
        <dbReference type="SAM" id="Phobius"/>
    </source>
</evidence>
<feature type="domain" description="ABC transporter" evidence="11">
    <location>
        <begin position="2"/>
        <end position="240"/>
    </location>
</feature>
<feature type="transmembrane region" description="Helical" evidence="10">
    <location>
        <begin position="717"/>
        <end position="741"/>
    </location>
</feature>
<dbReference type="RefSeq" id="WP_172237598.1">
    <property type="nucleotide sequence ID" value="NZ_BMDD01000001.1"/>
</dbReference>
<evidence type="ECO:0000256" key="3">
    <source>
        <dbReference type="ARBA" id="ARBA00022475"/>
    </source>
</evidence>
<evidence type="ECO:0000259" key="11">
    <source>
        <dbReference type="PROSITE" id="PS50893"/>
    </source>
</evidence>
<name>A0ABQ1ZL58_9BACL</name>
<evidence type="ECO:0000313" key="12">
    <source>
        <dbReference type="EMBL" id="GGH67804.1"/>
    </source>
</evidence>
<sequence>MLQLQQISKRYTTGDFTQTALDGVSLSFRQSEFVAILGPSGSGKTTCLNLIGGLDRYDEGDLFINGQSTKRFKDRDWDAYRNNSVGFVFQSYNLISHMSIVGNVEMGMTLSGVSASVRRRKAEEVLERVGLKDHMHKKPGQLSGGQMQRVAIARALANDPDIILADEPTGALDTGTSAQIMDLIREIAGDKLVIMVTHNPELAERYADRIVQFRDGQVVSDSNPPEQVEASPEYRLKKTAMSYLTALKLSGRNIATKKWRTALTAFASSIGIIGIALILSLSNGFDKQISKYESGALSNFPVTISRTAANIDFTEPPPGTPGGAEVELPEFPQESEVYPYDPTLNTVLHANTITEAYLDYLNEIDPSLLDGISYTREANLNVLKQTADGSVTDVDLAEAGFTAYPSKPASVSGSYLEQVYDLLQGEFPSGPTDLVMVVDAYNRIDASALEALGFDYEAESVDFSDIVGKTFKLIPNDLFYQSKGDGLFERASASDLKSIYDDSQALTLTVSGIIREKQDSPMSTMDAGIAYSDELTEQFIAGAQASEVVQAQQSSPTLNVVSGQAFSRTSLFSAFGGMNFGPPGMGGSSTSSAIDPADATTQQQALSALGASSQPASISLYPKDFNAKEDLTAYLDAWNAGKETEDQVVYTDLAATVTSLSSGIMNGITIVLIAFASISLFVSLIMIGIITYISVLERTKEIGVLRALGARKKDITRVFNAETFIIGAASGLLGITIAYLLTLPINAVLKSMTDLSGVAVLNPLHALALVVLSVALTMLGGFIPAKFASRKDPVAALRSE</sequence>
<dbReference type="InterPro" id="IPR017871">
    <property type="entry name" value="ABC_transporter-like_CS"/>
</dbReference>
<dbReference type="SMART" id="SM00382">
    <property type="entry name" value="AAA"/>
    <property type="match status" value="1"/>
</dbReference>
<dbReference type="Pfam" id="PF00005">
    <property type="entry name" value="ABC_tran"/>
    <property type="match status" value="1"/>
</dbReference>
<dbReference type="InterPro" id="IPR027417">
    <property type="entry name" value="P-loop_NTPase"/>
</dbReference>
<keyword evidence="2" id="KW-0813">Transport</keyword>
<dbReference type="InterPro" id="IPR003439">
    <property type="entry name" value="ABC_transporter-like_ATP-bd"/>
</dbReference>
<dbReference type="InterPro" id="IPR003593">
    <property type="entry name" value="AAA+_ATPase"/>
</dbReference>
<evidence type="ECO:0000313" key="13">
    <source>
        <dbReference type="Proteomes" id="UP000605427"/>
    </source>
</evidence>
<keyword evidence="7 10" id="KW-1133">Transmembrane helix</keyword>
<gene>
    <name evidence="12" type="ORF">GCM10007362_01180</name>
</gene>
<dbReference type="PROSITE" id="PS50893">
    <property type="entry name" value="ABC_TRANSPORTER_2"/>
    <property type="match status" value="1"/>
</dbReference>
<dbReference type="InterPro" id="IPR003838">
    <property type="entry name" value="ABC3_permease_C"/>
</dbReference>
<dbReference type="Pfam" id="PF02687">
    <property type="entry name" value="FtsX"/>
    <property type="match status" value="1"/>
</dbReference>
<evidence type="ECO:0000256" key="5">
    <source>
        <dbReference type="ARBA" id="ARBA00022741"/>
    </source>
</evidence>
<evidence type="ECO:0000256" key="8">
    <source>
        <dbReference type="ARBA" id="ARBA00023136"/>
    </source>
</evidence>
<keyword evidence="6 12" id="KW-0067">ATP-binding</keyword>
<feature type="transmembrane region" description="Helical" evidence="10">
    <location>
        <begin position="761"/>
        <end position="783"/>
    </location>
</feature>
<proteinExistence type="inferred from homology"/>
<feature type="transmembrane region" description="Helical" evidence="10">
    <location>
        <begin position="668"/>
        <end position="696"/>
    </location>
</feature>
<comment type="similarity">
    <text evidence="9">Belongs to the ABC transporter superfamily. Macrolide exporter (TC 3.A.1.122) family.</text>
</comment>
<dbReference type="Proteomes" id="UP000605427">
    <property type="component" value="Unassembled WGS sequence"/>
</dbReference>
<evidence type="ECO:0000256" key="4">
    <source>
        <dbReference type="ARBA" id="ARBA00022692"/>
    </source>
</evidence>
<evidence type="ECO:0000256" key="9">
    <source>
        <dbReference type="ARBA" id="ARBA00038388"/>
    </source>
</evidence>
<evidence type="ECO:0000256" key="2">
    <source>
        <dbReference type="ARBA" id="ARBA00022448"/>
    </source>
</evidence>
<keyword evidence="3" id="KW-1003">Cell membrane</keyword>
<dbReference type="GO" id="GO:0005524">
    <property type="term" value="F:ATP binding"/>
    <property type="evidence" value="ECO:0007669"/>
    <property type="project" value="UniProtKB-KW"/>
</dbReference>